<name>A0A8X9A7I2_SALSN</name>
<dbReference type="InterPro" id="IPR044750">
    <property type="entry name" value="C2_SRC2/BAP"/>
</dbReference>
<dbReference type="Proteomes" id="UP000298416">
    <property type="component" value="Unassembled WGS sequence"/>
</dbReference>
<dbReference type="SMART" id="SM00239">
    <property type="entry name" value="C2"/>
    <property type="match status" value="1"/>
</dbReference>
<reference evidence="2" key="2">
    <citation type="submission" date="2020-08" db="EMBL/GenBank/DDBJ databases">
        <title>Plant Genome Project.</title>
        <authorList>
            <person name="Zhang R.-G."/>
        </authorList>
    </citation>
    <scope>NUCLEOTIDE SEQUENCE</scope>
    <source>
        <strain evidence="2">Huo1</strain>
        <tissue evidence="2">Leaf</tissue>
    </source>
</reference>
<dbReference type="Pfam" id="PF00168">
    <property type="entry name" value="C2"/>
    <property type="match status" value="1"/>
</dbReference>
<accession>A0A8X9A7I2</accession>
<dbReference type="InterPro" id="IPR000008">
    <property type="entry name" value="C2_dom"/>
</dbReference>
<protein>
    <recommendedName>
        <fullName evidence="1">C2 domain-containing protein</fullName>
    </recommendedName>
</protein>
<gene>
    <name evidence="2" type="ORF">SASPL_104228</name>
</gene>
<dbReference type="InterPro" id="IPR035892">
    <property type="entry name" value="C2_domain_sf"/>
</dbReference>
<evidence type="ECO:0000259" key="1">
    <source>
        <dbReference type="PROSITE" id="PS50004"/>
    </source>
</evidence>
<dbReference type="PROSITE" id="PS50004">
    <property type="entry name" value="C2"/>
    <property type="match status" value="1"/>
</dbReference>
<feature type="domain" description="C2" evidence="1">
    <location>
        <begin position="1"/>
        <end position="110"/>
    </location>
</feature>
<dbReference type="SUPFAM" id="SSF49562">
    <property type="entry name" value="C2 domain (Calcium/lipid-binding domain, CaLB)"/>
    <property type="match status" value="1"/>
</dbReference>
<dbReference type="AlphaFoldDB" id="A0A8X9A7I2"/>
<organism evidence="2">
    <name type="scientific">Salvia splendens</name>
    <name type="common">Scarlet sage</name>
    <dbReference type="NCBI Taxonomy" id="180675"/>
    <lineage>
        <taxon>Eukaryota</taxon>
        <taxon>Viridiplantae</taxon>
        <taxon>Streptophyta</taxon>
        <taxon>Embryophyta</taxon>
        <taxon>Tracheophyta</taxon>
        <taxon>Spermatophyta</taxon>
        <taxon>Magnoliopsida</taxon>
        <taxon>eudicotyledons</taxon>
        <taxon>Gunneridae</taxon>
        <taxon>Pentapetalae</taxon>
        <taxon>asterids</taxon>
        <taxon>lamiids</taxon>
        <taxon>Lamiales</taxon>
        <taxon>Lamiaceae</taxon>
        <taxon>Nepetoideae</taxon>
        <taxon>Mentheae</taxon>
        <taxon>Salviinae</taxon>
        <taxon>Salvia</taxon>
        <taxon>Salvia subgen. Calosphace</taxon>
        <taxon>core Calosphace</taxon>
    </lineage>
</organism>
<proteinExistence type="predicted"/>
<dbReference type="Gene3D" id="2.60.40.150">
    <property type="entry name" value="C2 domain"/>
    <property type="match status" value="1"/>
</dbReference>
<keyword evidence="3" id="KW-1185">Reference proteome</keyword>
<dbReference type="CDD" id="cd04051">
    <property type="entry name" value="C2_SRC2_like"/>
    <property type="match status" value="1"/>
</dbReference>
<dbReference type="PANTHER" id="PTHR32246:SF22">
    <property type="entry name" value="C2 DOMAIN-CONTAINING PROTEIN"/>
    <property type="match status" value="1"/>
</dbReference>
<dbReference type="GO" id="GO:0006952">
    <property type="term" value="P:defense response"/>
    <property type="evidence" value="ECO:0007669"/>
    <property type="project" value="InterPro"/>
</dbReference>
<evidence type="ECO:0000313" key="2">
    <source>
        <dbReference type="EMBL" id="KAG6432647.1"/>
    </source>
</evidence>
<dbReference type="PANTHER" id="PTHR32246">
    <property type="entry name" value="INGRESSION PROTEIN FIC1"/>
    <property type="match status" value="1"/>
</dbReference>
<dbReference type="EMBL" id="PNBA02000002">
    <property type="protein sequence ID" value="KAG6432647.1"/>
    <property type="molecule type" value="Genomic_DNA"/>
</dbReference>
<comment type="caution">
    <text evidence="2">The sequence shown here is derived from an EMBL/GenBank/DDBJ whole genome shotgun (WGS) entry which is preliminary data.</text>
</comment>
<sequence length="204" mass="22997">MGSRRFELTIVGAESLPDIRRLGRMKVFAVVSVNGYTGTTHTDRDGETNPTWDFPFVFNVSEAHLQRGPEVDAVVDLYCETTLGGDKIVGRALIPVKTLFDRGIRSEGSLGFPVAGTASGRLYIRYCFEEKEPPSPPRRRRNEVWGKIIRLTMSSLIDRRYFLGLEHEAHLDFVWVRQCIGPTDGVELGLDIRRPVSAVMWMAL</sequence>
<evidence type="ECO:0000313" key="3">
    <source>
        <dbReference type="Proteomes" id="UP000298416"/>
    </source>
</evidence>
<reference evidence="2" key="1">
    <citation type="submission" date="2018-01" db="EMBL/GenBank/DDBJ databases">
        <authorList>
            <person name="Mao J.F."/>
        </authorList>
    </citation>
    <scope>NUCLEOTIDE SEQUENCE</scope>
    <source>
        <strain evidence="2">Huo1</strain>
        <tissue evidence="2">Leaf</tissue>
    </source>
</reference>